<dbReference type="Proteomes" id="UP000261257">
    <property type="component" value="Unassembled WGS sequence"/>
</dbReference>
<sequence length="81" mass="9511">MKHLWTVFIKSIPQNYVRNNCIQNTLINVYTPFLLYEKRDSLNGHSPYKLSLLLFDKKLYESLDLKAIAPDKVMLSPNLLK</sequence>
<comment type="caution">
    <text evidence="1">The sequence shown here is derived from an EMBL/GenBank/DDBJ whole genome shotgun (WGS) entry which is preliminary data.</text>
</comment>
<accession>A0A3E4U9Z0</accession>
<name>A0A3E4U9Z0_9FIRM</name>
<gene>
    <name evidence="1" type="ORF">DXC39_11210</name>
</gene>
<proteinExistence type="predicted"/>
<evidence type="ECO:0000313" key="2">
    <source>
        <dbReference type="Proteomes" id="UP000261257"/>
    </source>
</evidence>
<dbReference type="AlphaFoldDB" id="A0A3E4U9Z0"/>
<evidence type="ECO:0000313" key="1">
    <source>
        <dbReference type="EMBL" id="RGM05380.1"/>
    </source>
</evidence>
<reference evidence="1 2" key="1">
    <citation type="submission" date="2018-08" db="EMBL/GenBank/DDBJ databases">
        <title>A genome reference for cultivated species of the human gut microbiota.</title>
        <authorList>
            <person name="Zou Y."/>
            <person name="Xue W."/>
            <person name="Luo G."/>
        </authorList>
    </citation>
    <scope>NUCLEOTIDE SEQUENCE [LARGE SCALE GENOMIC DNA]</scope>
    <source>
        <strain evidence="1 2">TF05-11AC</strain>
    </source>
</reference>
<protein>
    <submittedName>
        <fullName evidence="1">Uncharacterized protein</fullName>
    </submittedName>
</protein>
<dbReference type="EMBL" id="QSSQ01000007">
    <property type="protein sequence ID" value="RGM05380.1"/>
    <property type="molecule type" value="Genomic_DNA"/>
</dbReference>
<organism evidence="1 2">
    <name type="scientific">Hungatella hathewayi</name>
    <dbReference type="NCBI Taxonomy" id="154046"/>
    <lineage>
        <taxon>Bacteria</taxon>
        <taxon>Bacillati</taxon>
        <taxon>Bacillota</taxon>
        <taxon>Clostridia</taxon>
        <taxon>Lachnospirales</taxon>
        <taxon>Lachnospiraceae</taxon>
        <taxon>Hungatella</taxon>
    </lineage>
</organism>